<dbReference type="VEuPathDB" id="VectorBase:PHUM177250"/>
<evidence type="ECO:0000256" key="7">
    <source>
        <dbReference type="ARBA" id="ARBA00023163"/>
    </source>
</evidence>
<keyword evidence="8" id="KW-0539">Nucleus</keyword>
<dbReference type="AlphaFoldDB" id="E0VGA6"/>
<evidence type="ECO:0000256" key="8">
    <source>
        <dbReference type="ARBA" id="ARBA00023242"/>
    </source>
</evidence>
<evidence type="ECO:0000256" key="10">
    <source>
        <dbReference type="SAM" id="MobiDB-lite"/>
    </source>
</evidence>
<evidence type="ECO:0000256" key="5">
    <source>
        <dbReference type="ARBA" id="ARBA00023125"/>
    </source>
</evidence>
<dbReference type="KEGG" id="phu:Phum_PHUM177250"/>
<keyword evidence="14" id="KW-1185">Reference proteome</keyword>
<dbReference type="GO" id="GO:0003700">
    <property type="term" value="F:DNA-binding transcription factor activity"/>
    <property type="evidence" value="ECO:0007669"/>
    <property type="project" value="InterPro"/>
</dbReference>
<comment type="subcellular location">
    <subcellularLocation>
        <location evidence="1">Nucleus</location>
    </subcellularLocation>
</comment>
<dbReference type="CTD" id="8236805"/>
<protein>
    <submittedName>
        <fullName evidence="12 13">Heat shock factor protein HSF30, putative</fullName>
    </submittedName>
</protein>
<dbReference type="Gene3D" id="1.10.10.10">
    <property type="entry name" value="Winged helix-like DNA-binding domain superfamily/Winged helix DNA-binding domain"/>
    <property type="match status" value="1"/>
</dbReference>
<evidence type="ECO:0000256" key="1">
    <source>
        <dbReference type="ARBA" id="ARBA00004123"/>
    </source>
</evidence>
<dbReference type="FunFam" id="1.10.10.10:FF:000027">
    <property type="entry name" value="Heat shock transcription factor 1"/>
    <property type="match status" value="1"/>
</dbReference>
<evidence type="ECO:0000256" key="3">
    <source>
        <dbReference type="ARBA" id="ARBA00023015"/>
    </source>
</evidence>
<accession>E0VGA6</accession>
<keyword evidence="3" id="KW-0805">Transcription regulation</keyword>
<evidence type="ECO:0000256" key="6">
    <source>
        <dbReference type="ARBA" id="ARBA00023159"/>
    </source>
</evidence>
<dbReference type="PANTHER" id="PTHR10015">
    <property type="entry name" value="HEAT SHOCK TRANSCRIPTION FACTOR"/>
    <property type="match status" value="1"/>
</dbReference>
<keyword evidence="6" id="KW-0010">Activator</keyword>
<dbReference type="FunCoup" id="E0VGA6">
    <property type="interactions" value="150"/>
</dbReference>
<reference evidence="12" key="1">
    <citation type="submission" date="2007-04" db="EMBL/GenBank/DDBJ databases">
        <title>Annotation of Pediculus humanus corporis strain USDA.</title>
        <authorList>
            <person name="Kirkness E."/>
            <person name="Hannick L."/>
            <person name="Hass B."/>
            <person name="Bruggner R."/>
            <person name="Lawson D."/>
            <person name="Bidwell S."/>
            <person name="Joardar V."/>
            <person name="Caler E."/>
            <person name="Walenz B."/>
            <person name="Inman J."/>
            <person name="Schobel S."/>
            <person name="Galinsky K."/>
            <person name="Amedeo P."/>
            <person name="Strausberg R."/>
        </authorList>
    </citation>
    <scope>NUCLEOTIDE SEQUENCE</scope>
    <source>
        <strain evidence="12">USDA</strain>
    </source>
</reference>
<dbReference type="GO" id="GO:0043565">
    <property type="term" value="F:sequence-specific DNA binding"/>
    <property type="evidence" value="ECO:0007669"/>
    <property type="project" value="InterPro"/>
</dbReference>
<name>E0VGA6_PEDHC</name>
<dbReference type="EMBL" id="DS235135">
    <property type="protein sequence ID" value="EEB12412.1"/>
    <property type="molecule type" value="Genomic_DNA"/>
</dbReference>
<organism>
    <name type="scientific">Pediculus humanus subsp. corporis</name>
    <name type="common">Body louse</name>
    <dbReference type="NCBI Taxonomy" id="121224"/>
    <lineage>
        <taxon>Eukaryota</taxon>
        <taxon>Metazoa</taxon>
        <taxon>Ecdysozoa</taxon>
        <taxon>Arthropoda</taxon>
        <taxon>Hexapoda</taxon>
        <taxon>Insecta</taxon>
        <taxon>Pterygota</taxon>
        <taxon>Neoptera</taxon>
        <taxon>Paraneoptera</taxon>
        <taxon>Psocodea</taxon>
        <taxon>Troctomorpha</taxon>
        <taxon>Phthiraptera</taxon>
        <taxon>Anoplura</taxon>
        <taxon>Pediculidae</taxon>
        <taxon>Pediculus</taxon>
    </lineage>
</organism>
<dbReference type="Pfam" id="PF06546">
    <property type="entry name" value="Vert_HS_TF"/>
    <property type="match status" value="1"/>
</dbReference>
<gene>
    <name evidence="13" type="primary">8236805</name>
    <name evidence="12" type="ORF">Phum_PHUM177250</name>
</gene>
<dbReference type="Proteomes" id="UP000009046">
    <property type="component" value="Unassembled WGS sequence"/>
</dbReference>
<dbReference type="GeneID" id="8236805"/>
<feature type="region of interest" description="Disordered" evidence="10">
    <location>
        <begin position="703"/>
        <end position="732"/>
    </location>
</feature>
<dbReference type="InterPro" id="IPR036390">
    <property type="entry name" value="WH_DNA-bd_sf"/>
</dbReference>
<dbReference type="RefSeq" id="XP_002425150.1">
    <property type="nucleotide sequence ID" value="XM_002425105.1"/>
</dbReference>
<keyword evidence="5" id="KW-0238">DNA-binding</keyword>
<evidence type="ECO:0000259" key="11">
    <source>
        <dbReference type="PROSITE" id="PS00434"/>
    </source>
</evidence>
<dbReference type="PANTHER" id="PTHR10015:SF427">
    <property type="entry name" value="HEAT SHOCK FACTOR PROTEIN"/>
    <property type="match status" value="1"/>
</dbReference>
<sequence>MHGLSDIGPNVPAFLVKLWKLVNDPETDELICWSESALSFIIHQPAKFARELLSLYYKHNNMASFIRQLNMYGFHKIVSEAGGLKNDKDYMEFAHQCFIKDHPYLLGNIKRKLPNPKSGVMPNEQFTNSNLKNETQSEILAKVLTDVNNLKGKQESWDARLASMKRENEALWRELAIFRQKHLKQEQIINRLIHFIVTIVQPSRNVPLRRRFPLMLSDIQPVKKITKLSGPDASNINQGSPTGPTIHEIDTSDVIFGSPEQLEVSSDGEFISSDLGENDANLIKFDNTEKRSVTTKEGTGKPIIEGTENIPEEWLEIQMTEGDIIDPLTPIDPAKINPAMAAATLKHLKGDSKINTPITITIPSITTSDSGKKNISEKKIIYLTDENIAAQKTMKKKKPMTLKLDVNNKKNSNNQGSQLGSVSSIVDSTVKDGKKIIKNINRPSSTATDQKINIKNSSTPKIISRKKLTTNDDSKTSATEIGIDDLELLLRSKQDDGDLGLVKGKDAEDKEELSDSFLKLDSLYNGTMCEEQLVDSSKETLKLEKDDNLNSVEENDKLPSTSLINSNDLIDKNESENSENAALNFDSDSMAIVCQQPSSAKCLTRELTSHVDSVQGELDYLKEMLKGEGYSFDTNSLPWLFNDDPLSYGLLPAIDDENNEKKNEEAGNELIAYATPNLMDLVDLIGSTPNNNQDWTNVSLSPTSPAVADLTTPAPSPNTFSFTNPGKKRRKS</sequence>
<evidence type="ECO:0000313" key="14">
    <source>
        <dbReference type="Proteomes" id="UP000009046"/>
    </source>
</evidence>
<dbReference type="InParanoid" id="E0VGA6"/>
<keyword evidence="7" id="KW-0804">Transcription</keyword>
<dbReference type="PRINTS" id="PR00056">
    <property type="entry name" value="HSFDOMAIN"/>
</dbReference>
<dbReference type="HOGENOM" id="CLU_025761_0_0_1"/>
<evidence type="ECO:0000313" key="12">
    <source>
        <dbReference type="EMBL" id="EEB12412.1"/>
    </source>
</evidence>
<dbReference type="SUPFAM" id="SSF46785">
    <property type="entry name" value="Winged helix' DNA-binding domain"/>
    <property type="match status" value="1"/>
</dbReference>
<evidence type="ECO:0000256" key="2">
    <source>
        <dbReference type="ARBA" id="ARBA00006403"/>
    </source>
</evidence>
<dbReference type="Pfam" id="PF00447">
    <property type="entry name" value="HSF_DNA-bind"/>
    <property type="match status" value="1"/>
</dbReference>
<dbReference type="eggNOG" id="KOG0627">
    <property type="taxonomic scope" value="Eukaryota"/>
</dbReference>
<dbReference type="InterPro" id="IPR036388">
    <property type="entry name" value="WH-like_DNA-bd_sf"/>
</dbReference>
<proteinExistence type="inferred from homology"/>
<dbReference type="PROSITE" id="PS00434">
    <property type="entry name" value="HSF_DOMAIN"/>
    <property type="match status" value="1"/>
</dbReference>
<feature type="domain" description="HSF-type DNA-binding" evidence="11">
    <location>
        <begin position="53"/>
        <end position="77"/>
    </location>
</feature>
<evidence type="ECO:0000256" key="9">
    <source>
        <dbReference type="RuleBase" id="RU004020"/>
    </source>
</evidence>
<keyword evidence="4 12" id="KW-0346">Stress response</keyword>
<dbReference type="InterPro" id="IPR000232">
    <property type="entry name" value="HSF_DNA-bd"/>
</dbReference>
<comment type="similarity">
    <text evidence="2 9">Belongs to the HSF family.</text>
</comment>
<evidence type="ECO:0000313" key="13">
    <source>
        <dbReference type="EnsemblMetazoa" id="PHUM177250-PA"/>
    </source>
</evidence>
<dbReference type="EnsemblMetazoa" id="PHUM177250-RA">
    <property type="protein sequence ID" value="PHUM177250-PA"/>
    <property type="gene ID" value="PHUM177250"/>
</dbReference>
<evidence type="ECO:0000256" key="4">
    <source>
        <dbReference type="ARBA" id="ARBA00023016"/>
    </source>
</evidence>
<dbReference type="InterPro" id="IPR010542">
    <property type="entry name" value="Vert_HSTF_C"/>
</dbReference>
<dbReference type="STRING" id="121224.E0VGA6"/>
<dbReference type="EMBL" id="AAZO01002056">
    <property type="status" value="NOT_ANNOTATED_CDS"/>
    <property type="molecule type" value="Genomic_DNA"/>
</dbReference>
<reference evidence="13" key="3">
    <citation type="submission" date="2021-02" db="UniProtKB">
        <authorList>
            <consortium name="EnsemblMetazoa"/>
        </authorList>
    </citation>
    <scope>IDENTIFICATION</scope>
    <source>
        <strain evidence="13">USDA</strain>
    </source>
</reference>
<reference evidence="12" key="2">
    <citation type="submission" date="2007-04" db="EMBL/GenBank/DDBJ databases">
        <title>The genome of the human body louse.</title>
        <authorList>
            <consortium name="The Human Body Louse Genome Consortium"/>
            <person name="Kirkness E."/>
            <person name="Walenz B."/>
            <person name="Hass B."/>
            <person name="Bruggner R."/>
            <person name="Strausberg R."/>
        </authorList>
    </citation>
    <scope>NUCLEOTIDE SEQUENCE</scope>
    <source>
        <strain evidence="12">USDA</strain>
    </source>
</reference>
<dbReference type="OrthoDB" id="60033at2759"/>
<dbReference type="SMART" id="SM00415">
    <property type="entry name" value="HSF"/>
    <property type="match status" value="1"/>
</dbReference>
<dbReference type="GO" id="GO:0005634">
    <property type="term" value="C:nucleus"/>
    <property type="evidence" value="ECO:0007669"/>
    <property type="project" value="UniProtKB-SubCell"/>
</dbReference>